<sequence>MSCPLTVEVGFPLKGLSGGRGTGGTCDQGQEKGRGLTALRRSGWALQETG</sequence>
<proteinExistence type="predicted"/>
<reference evidence="1" key="1">
    <citation type="submission" date="2021-01" db="EMBL/GenBank/DDBJ databases">
        <title>Whole genome shotgun sequence of Planobispora rosea NBRC 15558.</title>
        <authorList>
            <person name="Komaki H."/>
            <person name="Tamura T."/>
        </authorList>
    </citation>
    <scope>NUCLEOTIDE SEQUENCE</scope>
    <source>
        <strain evidence="1">NBRC 15558</strain>
    </source>
</reference>
<gene>
    <name evidence="1" type="ORF">Pro02_46920</name>
</gene>
<name>A0A8J3WDU0_PLARO</name>
<dbReference type="Proteomes" id="UP000655044">
    <property type="component" value="Unassembled WGS sequence"/>
</dbReference>
<dbReference type="AlphaFoldDB" id="A0A8J3WDU0"/>
<evidence type="ECO:0000313" key="1">
    <source>
        <dbReference type="EMBL" id="GIH86284.1"/>
    </source>
</evidence>
<evidence type="ECO:0000313" key="2">
    <source>
        <dbReference type="Proteomes" id="UP000655044"/>
    </source>
</evidence>
<protein>
    <submittedName>
        <fullName evidence="1">Uncharacterized protein</fullName>
    </submittedName>
</protein>
<accession>A0A8J3WDU0</accession>
<comment type="caution">
    <text evidence="1">The sequence shown here is derived from an EMBL/GenBank/DDBJ whole genome shotgun (WGS) entry which is preliminary data.</text>
</comment>
<dbReference type="EMBL" id="BOOI01000045">
    <property type="protein sequence ID" value="GIH86284.1"/>
    <property type="molecule type" value="Genomic_DNA"/>
</dbReference>
<organism evidence="1 2">
    <name type="scientific">Planobispora rosea</name>
    <dbReference type="NCBI Taxonomy" id="35762"/>
    <lineage>
        <taxon>Bacteria</taxon>
        <taxon>Bacillati</taxon>
        <taxon>Actinomycetota</taxon>
        <taxon>Actinomycetes</taxon>
        <taxon>Streptosporangiales</taxon>
        <taxon>Streptosporangiaceae</taxon>
        <taxon>Planobispora</taxon>
    </lineage>
</organism>
<keyword evidence="2" id="KW-1185">Reference proteome</keyword>